<evidence type="ECO:0000259" key="1">
    <source>
        <dbReference type="Pfam" id="PF10536"/>
    </source>
</evidence>
<keyword evidence="3" id="KW-1185">Reference proteome</keyword>
<evidence type="ECO:0000313" key="2">
    <source>
        <dbReference type="EMBL" id="KAD2805216.1"/>
    </source>
</evidence>
<reference evidence="2 3" key="1">
    <citation type="submission" date="2019-05" db="EMBL/GenBank/DDBJ databases">
        <title>Mikania micrantha, genome provides insights into the molecular mechanism of rapid growth.</title>
        <authorList>
            <person name="Liu B."/>
        </authorList>
    </citation>
    <scope>NUCLEOTIDE SEQUENCE [LARGE SCALE GENOMIC DNA]</scope>
    <source>
        <strain evidence="2">NLD-2019</strain>
        <tissue evidence="2">Leaf</tissue>
    </source>
</reference>
<dbReference type="PANTHER" id="PTHR46033">
    <property type="entry name" value="PROTEIN MAIN-LIKE 2"/>
    <property type="match status" value="1"/>
</dbReference>
<sequence length="154" mass="17227">MAGARSAMGCPITPLYFVCKWVSDNSKADISGPMFLLQLWARERFNGFAPETVNSIDFQKPYGARWRSPLTYDRTATHVLSAYCSQLHSLTEDKFNWRPYDNVFHLLPGFCLSGQGSGGVIGQPMADLAPAMGDVSKSWWGWYNSGRSCPYQGR</sequence>
<organism evidence="2 3">
    <name type="scientific">Mikania micrantha</name>
    <name type="common">bitter vine</name>
    <dbReference type="NCBI Taxonomy" id="192012"/>
    <lineage>
        <taxon>Eukaryota</taxon>
        <taxon>Viridiplantae</taxon>
        <taxon>Streptophyta</taxon>
        <taxon>Embryophyta</taxon>
        <taxon>Tracheophyta</taxon>
        <taxon>Spermatophyta</taxon>
        <taxon>Magnoliopsida</taxon>
        <taxon>eudicotyledons</taxon>
        <taxon>Gunneridae</taxon>
        <taxon>Pentapetalae</taxon>
        <taxon>asterids</taxon>
        <taxon>campanulids</taxon>
        <taxon>Asterales</taxon>
        <taxon>Asteraceae</taxon>
        <taxon>Asteroideae</taxon>
        <taxon>Heliantheae alliance</taxon>
        <taxon>Eupatorieae</taxon>
        <taxon>Mikania</taxon>
    </lineage>
</organism>
<protein>
    <recommendedName>
        <fullName evidence="1">Aminotransferase-like plant mobile domain-containing protein</fullName>
    </recommendedName>
</protein>
<dbReference type="Pfam" id="PF10536">
    <property type="entry name" value="PMD"/>
    <property type="match status" value="1"/>
</dbReference>
<dbReference type="Proteomes" id="UP000326396">
    <property type="component" value="Linkage Group LG8"/>
</dbReference>
<evidence type="ECO:0000313" key="3">
    <source>
        <dbReference type="Proteomes" id="UP000326396"/>
    </source>
</evidence>
<dbReference type="EMBL" id="SZYD01000018">
    <property type="protein sequence ID" value="KAD2805216.1"/>
    <property type="molecule type" value="Genomic_DNA"/>
</dbReference>
<dbReference type="GO" id="GO:0010073">
    <property type="term" value="P:meristem maintenance"/>
    <property type="evidence" value="ECO:0007669"/>
    <property type="project" value="InterPro"/>
</dbReference>
<dbReference type="AlphaFoldDB" id="A0A5N6LUE9"/>
<dbReference type="InterPro" id="IPR044824">
    <property type="entry name" value="MAIN-like"/>
</dbReference>
<dbReference type="InterPro" id="IPR019557">
    <property type="entry name" value="AminoTfrase-like_pln_mobile"/>
</dbReference>
<name>A0A5N6LUE9_9ASTR</name>
<gene>
    <name evidence="2" type="ORF">E3N88_38593</name>
</gene>
<feature type="domain" description="Aminotransferase-like plant mobile" evidence="1">
    <location>
        <begin position="14"/>
        <end position="105"/>
    </location>
</feature>
<dbReference type="PANTHER" id="PTHR46033:SF8">
    <property type="entry name" value="PROTEIN MAINTENANCE OF MERISTEMS-LIKE"/>
    <property type="match status" value="1"/>
</dbReference>
<comment type="caution">
    <text evidence="2">The sequence shown here is derived from an EMBL/GenBank/DDBJ whole genome shotgun (WGS) entry which is preliminary data.</text>
</comment>
<accession>A0A5N6LUE9</accession>
<proteinExistence type="predicted"/>